<gene>
    <name evidence="2" type="ORF">HAKA00212_LOCUS15080</name>
</gene>
<accession>A0A7S3XZ11</accession>
<protein>
    <submittedName>
        <fullName evidence="2">Uncharacterized protein</fullName>
    </submittedName>
</protein>
<feature type="region of interest" description="Disordered" evidence="1">
    <location>
        <begin position="1"/>
        <end position="53"/>
    </location>
</feature>
<sequence>MKGSRADTTTVMPPDPPTSSSNSSEAVTAAKRGKKPSKNYRSSSSRKEDPRESLKLLSISDANWGGVLVQRAWRWPEEHDLHREHLGKLVKSFAQFSREVGEDGEISCVNFEVPSHQPRQRAPTRNQFSMWARKTPPPTTRSPTQGGNSPTLATGTGASGREAMQMLCRRDGRTAAACFLGVAKGTQTRPPQRPAVERLLEVVQQKFNEEYGSKVDEMAEDLRTLGEGNIQPEEIDALHEQVLATFADFSVSIDDAVESIFPALCQQEDGQHGGLAEEGKILTGGQPPNTAGVTL</sequence>
<name>A0A7S3XZ11_HETAK</name>
<proteinExistence type="predicted"/>
<organism evidence="2">
    <name type="scientific">Heterosigma akashiwo</name>
    <name type="common">Chromophytic alga</name>
    <name type="synonym">Heterosigma carterae</name>
    <dbReference type="NCBI Taxonomy" id="2829"/>
    <lineage>
        <taxon>Eukaryota</taxon>
        <taxon>Sar</taxon>
        <taxon>Stramenopiles</taxon>
        <taxon>Ochrophyta</taxon>
        <taxon>Raphidophyceae</taxon>
        <taxon>Chattonellales</taxon>
        <taxon>Chattonellaceae</taxon>
        <taxon>Heterosigma</taxon>
    </lineage>
</organism>
<dbReference type="EMBL" id="HBIU01032701">
    <property type="protein sequence ID" value="CAE0636320.1"/>
    <property type="molecule type" value="Transcribed_RNA"/>
</dbReference>
<feature type="region of interest" description="Disordered" evidence="1">
    <location>
        <begin position="117"/>
        <end position="158"/>
    </location>
</feature>
<evidence type="ECO:0000256" key="1">
    <source>
        <dbReference type="SAM" id="MobiDB-lite"/>
    </source>
</evidence>
<dbReference type="AlphaFoldDB" id="A0A7S3XZ11"/>
<feature type="compositionally biased region" description="Polar residues" evidence="1">
    <location>
        <begin position="145"/>
        <end position="156"/>
    </location>
</feature>
<feature type="compositionally biased region" description="Low complexity" evidence="1">
    <location>
        <begin position="8"/>
        <end position="24"/>
    </location>
</feature>
<reference evidence="2" key="1">
    <citation type="submission" date="2021-01" db="EMBL/GenBank/DDBJ databases">
        <authorList>
            <person name="Corre E."/>
            <person name="Pelletier E."/>
            <person name="Niang G."/>
            <person name="Scheremetjew M."/>
            <person name="Finn R."/>
            <person name="Kale V."/>
            <person name="Holt S."/>
            <person name="Cochrane G."/>
            <person name="Meng A."/>
            <person name="Brown T."/>
            <person name="Cohen L."/>
        </authorList>
    </citation>
    <scope>NUCLEOTIDE SEQUENCE</scope>
    <source>
        <strain evidence="2">CCMP3107</strain>
    </source>
</reference>
<evidence type="ECO:0000313" key="2">
    <source>
        <dbReference type="EMBL" id="CAE0636320.1"/>
    </source>
</evidence>